<keyword evidence="1" id="KW-0472">Membrane</keyword>
<keyword evidence="1" id="KW-0812">Transmembrane</keyword>
<dbReference type="Pfam" id="PF11118">
    <property type="entry name" value="DUF2627"/>
    <property type="match status" value="1"/>
</dbReference>
<dbReference type="EMBL" id="JAFBDR010000001">
    <property type="protein sequence ID" value="MBM7569720.1"/>
    <property type="molecule type" value="Genomic_DNA"/>
</dbReference>
<dbReference type="RefSeq" id="WP_204497172.1">
    <property type="nucleotide sequence ID" value="NZ_JAFBDR010000001.1"/>
</dbReference>
<dbReference type="Proteomes" id="UP001296943">
    <property type="component" value="Unassembled WGS sequence"/>
</dbReference>
<feature type="transmembrane region" description="Helical" evidence="1">
    <location>
        <begin position="40"/>
        <end position="61"/>
    </location>
</feature>
<dbReference type="InterPro" id="IPR020138">
    <property type="entry name" value="Uncharacterised_YqzF"/>
</dbReference>
<keyword evidence="1" id="KW-1133">Transmembrane helix</keyword>
<evidence type="ECO:0008006" key="4">
    <source>
        <dbReference type="Google" id="ProtNLM"/>
    </source>
</evidence>
<proteinExistence type="predicted"/>
<evidence type="ECO:0000313" key="3">
    <source>
        <dbReference type="Proteomes" id="UP001296943"/>
    </source>
</evidence>
<evidence type="ECO:0000313" key="2">
    <source>
        <dbReference type="EMBL" id="MBM7569720.1"/>
    </source>
</evidence>
<gene>
    <name evidence="2" type="ORF">JOC48_000189</name>
</gene>
<protein>
    <recommendedName>
        <fullName evidence="4">DUF2627 family protein</fullName>
    </recommendedName>
</protein>
<sequence length="88" mass="10058">MRIIALLLLVLPGILATLGIKLMRDAAFAEFYPYFFHLSIQFIVGLLLFLGGLGFIGGFILHRDRKRNLTKGRFKNNQDEKMKESKSD</sequence>
<evidence type="ECO:0000256" key="1">
    <source>
        <dbReference type="SAM" id="Phobius"/>
    </source>
</evidence>
<organism evidence="2 3">
    <name type="scientific">Aquibacillus albus</name>
    <dbReference type="NCBI Taxonomy" id="1168171"/>
    <lineage>
        <taxon>Bacteria</taxon>
        <taxon>Bacillati</taxon>
        <taxon>Bacillota</taxon>
        <taxon>Bacilli</taxon>
        <taxon>Bacillales</taxon>
        <taxon>Bacillaceae</taxon>
        <taxon>Aquibacillus</taxon>
    </lineage>
</organism>
<comment type="caution">
    <text evidence="2">The sequence shown here is derived from an EMBL/GenBank/DDBJ whole genome shotgun (WGS) entry which is preliminary data.</text>
</comment>
<keyword evidence="3" id="KW-1185">Reference proteome</keyword>
<reference evidence="2 3" key="1">
    <citation type="submission" date="2021-01" db="EMBL/GenBank/DDBJ databases">
        <title>Genomic Encyclopedia of Type Strains, Phase IV (KMG-IV): sequencing the most valuable type-strain genomes for metagenomic binning, comparative biology and taxonomic classification.</title>
        <authorList>
            <person name="Goeker M."/>
        </authorList>
    </citation>
    <scope>NUCLEOTIDE SEQUENCE [LARGE SCALE GENOMIC DNA]</scope>
    <source>
        <strain evidence="2 3">DSM 23711</strain>
    </source>
</reference>
<name>A0ABS2MV15_9BACI</name>
<accession>A0ABS2MV15</accession>